<dbReference type="RefSeq" id="XP_011130280.1">
    <property type="nucleotide sequence ID" value="XM_011131978.1"/>
</dbReference>
<dbReference type="Proteomes" id="UP000019763">
    <property type="component" value="Unassembled WGS sequence"/>
</dbReference>
<sequence length="140" mass="15564">MGGHRSVRKQRRVGDGIREWSLNGQSTEVVGICKYPYLWNDRAPTVLEDGVIFLLKDARDQSHKVPLSLFPMFLRPELHKVRAVIEAFSDEGALVRSDHEAAGVGFLKETGPCTALDLTVTVALGKAGTAKTNYILDRWE</sequence>
<keyword evidence="2" id="KW-1185">Reference proteome</keyword>
<name>A0A023B7D9_GRENI</name>
<evidence type="ECO:0000313" key="2">
    <source>
        <dbReference type="Proteomes" id="UP000019763"/>
    </source>
</evidence>
<organism evidence="1 2">
    <name type="scientific">Gregarina niphandrodes</name>
    <name type="common">Septate eugregarine</name>
    <dbReference type="NCBI Taxonomy" id="110365"/>
    <lineage>
        <taxon>Eukaryota</taxon>
        <taxon>Sar</taxon>
        <taxon>Alveolata</taxon>
        <taxon>Apicomplexa</taxon>
        <taxon>Conoidasida</taxon>
        <taxon>Gregarinasina</taxon>
        <taxon>Eugregarinorida</taxon>
        <taxon>Gregarinidae</taxon>
        <taxon>Gregarina</taxon>
    </lineage>
</organism>
<reference evidence="1" key="1">
    <citation type="submission" date="2013-12" db="EMBL/GenBank/DDBJ databases">
        <authorList>
            <person name="Omoto C.K."/>
            <person name="Sibley D."/>
            <person name="Venepally P."/>
            <person name="Hadjithomas M."/>
            <person name="Karamycheva S."/>
            <person name="Brunk B."/>
            <person name="Roos D."/>
            <person name="Caler E."/>
            <person name="Lorenzi H."/>
        </authorList>
    </citation>
    <scope>NUCLEOTIDE SEQUENCE</scope>
</reference>
<accession>A0A023B7D9</accession>
<evidence type="ECO:0000313" key="1">
    <source>
        <dbReference type="EMBL" id="EZG67256.1"/>
    </source>
</evidence>
<dbReference type="OrthoDB" id="3035230at2759"/>
<protein>
    <submittedName>
        <fullName evidence="1">Uncharacterized protein</fullName>
    </submittedName>
</protein>
<proteinExistence type="predicted"/>
<comment type="caution">
    <text evidence="1">The sequence shown here is derived from an EMBL/GenBank/DDBJ whole genome shotgun (WGS) entry which is preliminary data.</text>
</comment>
<dbReference type="EMBL" id="AFNH02000527">
    <property type="protein sequence ID" value="EZG67256.1"/>
    <property type="molecule type" value="Genomic_DNA"/>
</dbReference>
<dbReference type="GeneID" id="22912565"/>
<dbReference type="VEuPathDB" id="CryptoDB:GNI_070120"/>
<dbReference type="AlphaFoldDB" id="A0A023B7D9"/>
<gene>
    <name evidence="1" type="ORF">GNI_070120</name>
</gene>